<dbReference type="Proteomes" id="UP001586593">
    <property type="component" value="Unassembled WGS sequence"/>
</dbReference>
<dbReference type="Gene3D" id="3.50.30.60">
    <property type="entry name" value="LD-carboxypeptidase A C-terminal domain-like"/>
    <property type="match status" value="1"/>
</dbReference>
<comment type="similarity">
    <text evidence="1">Belongs to the peptidase S66 family.</text>
</comment>
<dbReference type="InterPro" id="IPR040449">
    <property type="entry name" value="Peptidase_S66_N"/>
</dbReference>
<reference evidence="6 7" key="1">
    <citation type="journal article" date="2024" name="Commun. Biol.">
        <title>Comparative genomic analysis of thermophilic fungi reveals convergent evolutionary adaptations and gene losses.</title>
        <authorList>
            <person name="Steindorff A.S."/>
            <person name="Aguilar-Pontes M.V."/>
            <person name="Robinson A.J."/>
            <person name="Andreopoulos B."/>
            <person name="LaButti K."/>
            <person name="Kuo A."/>
            <person name="Mondo S."/>
            <person name="Riley R."/>
            <person name="Otillar R."/>
            <person name="Haridas S."/>
            <person name="Lipzen A."/>
            <person name="Grimwood J."/>
            <person name="Schmutz J."/>
            <person name="Clum A."/>
            <person name="Reid I.D."/>
            <person name="Moisan M.C."/>
            <person name="Butler G."/>
            <person name="Nguyen T.T.M."/>
            <person name="Dewar K."/>
            <person name="Conant G."/>
            <person name="Drula E."/>
            <person name="Henrissat B."/>
            <person name="Hansel C."/>
            <person name="Singer S."/>
            <person name="Hutchinson M.I."/>
            <person name="de Vries R.P."/>
            <person name="Natvig D.O."/>
            <person name="Powell A.J."/>
            <person name="Tsang A."/>
            <person name="Grigoriev I.V."/>
        </authorList>
    </citation>
    <scope>NUCLEOTIDE SEQUENCE [LARGE SCALE GENOMIC DNA]</scope>
    <source>
        <strain evidence="6 7">ATCC 24622</strain>
    </source>
</reference>
<dbReference type="Gene3D" id="3.40.50.10740">
    <property type="entry name" value="Class I glutamine amidotransferase-like"/>
    <property type="match status" value="1"/>
</dbReference>
<dbReference type="Pfam" id="PF02016">
    <property type="entry name" value="Peptidase_S66"/>
    <property type="match status" value="2"/>
</dbReference>
<evidence type="ECO:0000313" key="6">
    <source>
        <dbReference type="EMBL" id="KAL1878522.1"/>
    </source>
</evidence>
<evidence type="ECO:0000313" key="7">
    <source>
        <dbReference type="Proteomes" id="UP001586593"/>
    </source>
</evidence>
<sequence>MPHPDITPPGIHPGDTIGIVSPSARFNDKLPDALNRSVALLQSLGFRTKVFWTPDPSPSPIRTRAAHRLAELRSAFADREVSAIVCSSGGSTANELLPELLKPPRSRRHRCRRGGNDGNDDGGNESEKDDDIMSVVRANPKPFVGYSDITVLHHALAARAGLRTFYGPTAIQELGEAPEPLALTLESLLRTILTPGPDQESSLPPPYNAPYALPRSPTYAPTAVPFLRLGPATSTEARDASLPAPPWVWLRRGQARGPLFGGCLPVLVRLQGVPGLQSRRWVWGRGGGNGSYEEEEEEDYDDWAGNILFVETPAANGSLDAPYLLDRLRQNLVDLVAQKVLDGVGGLVVGRCVGYDDERSRRAMETVVKDVVCPDVGADGWDRGRDREDGDETSGLESGDVTRTPRRRAKFPVLLNVDIGHTGPMVTLPMGALASLDSEKDTFRILEPPVL</sequence>
<feature type="domain" description="LD-carboxypeptidase C-terminal" evidence="5">
    <location>
        <begin position="256"/>
        <end position="371"/>
    </location>
</feature>
<dbReference type="SUPFAM" id="SSF52317">
    <property type="entry name" value="Class I glutamine amidotransferase-like"/>
    <property type="match status" value="2"/>
</dbReference>
<evidence type="ECO:0000256" key="2">
    <source>
        <dbReference type="ARBA" id="ARBA00022801"/>
    </source>
</evidence>
<feature type="domain" description="LD-carboxypeptidase N-terminal" evidence="4">
    <location>
        <begin position="133"/>
        <end position="167"/>
    </location>
</feature>
<proteinExistence type="inferred from homology"/>
<feature type="region of interest" description="Disordered" evidence="3">
    <location>
        <begin position="102"/>
        <end position="131"/>
    </location>
</feature>
<protein>
    <recommendedName>
        <fullName evidence="8">LD-carboxypeptidase</fullName>
    </recommendedName>
</protein>
<evidence type="ECO:0000259" key="5">
    <source>
        <dbReference type="Pfam" id="PF17676"/>
    </source>
</evidence>
<dbReference type="InterPro" id="IPR027461">
    <property type="entry name" value="Carboxypeptidase_A_C_sf"/>
</dbReference>
<dbReference type="SUPFAM" id="SSF141986">
    <property type="entry name" value="LD-carboxypeptidase A C-terminal domain-like"/>
    <property type="match status" value="2"/>
</dbReference>
<accession>A0ABR3XRA3</accession>
<keyword evidence="7" id="KW-1185">Reference proteome</keyword>
<dbReference type="PANTHER" id="PTHR30237">
    <property type="entry name" value="MURAMOYLTETRAPEPTIDE CARBOXYPEPTIDASE"/>
    <property type="match status" value="1"/>
</dbReference>
<evidence type="ECO:0000256" key="3">
    <source>
        <dbReference type="SAM" id="MobiDB-lite"/>
    </source>
</evidence>
<keyword evidence="2" id="KW-0378">Hydrolase</keyword>
<feature type="compositionally biased region" description="Basic residues" evidence="3">
    <location>
        <begin position="104"/>
        <end position="113"/>
    </location>
</feature>
<organism evidence="6 7">
    <name type="scientific">Phialemonium thermophilum</name>
    <dbReference type="NCBI Taxonomy" id="223376"/>
    <lineage>
        <taxon>Eukaryota</taxon>
        <taxon>Fungi</taxon>
        <taxon>Dikarya</taxon>
        <taxon>Ascomycota</taxon>
        <taxon>Pezizomycotina</taxon>
        <taxon>Sordariomycetes</taxon>
        <taxon>Sordariomycetidae</taxon>
        <taxon>Cephalothecales</taxon>
        <taxon>Cephalothecaceae</taxon>
        <taxon>Phialemonium</taxon>
    </lineage>
</organism>
<dbReference type="EMBL" id="JAZHXJ010000054">
    <property type="protein sequence ID" value="KAL1878522.1"/>
    <property type="molecule type" value="Genomic_DNA"/>
</dbReference>
<name>A0ABR3XRA3_9PEZI</name>
<dbReference type="InterPro" id="IPR027478">
    <property type="entry name" value="LdcA_N"/>
</dbReference>
<evidence type="ECO:0000259" key="4">
    <source>
        <dbReference type="Pfam" id="PF02016"/>
    </source>
</evidence>
<feature type="domain" description="LD-carboxypeptidase N-terminal" evidence="4">
    <location>
        <begin position="17"/>
        <end position="100"/>
    </location>
</feature>
<dbReference type="Pfam" id="PF17676">
    <property type="entry name" value="Peptidase_S66C"/>
    <property type="match status" value="2"/>
</dbReference>
<dbReference type="InterPro" id="IPR040921">
    <property type="entry name" value="Peptidase_S66C"/>
</dbReference>
<gene>
    <name evidence="6" type="ORF">VTK73DRAFT_7950</name>
</gene>
<feature type="domain" description="LD-carboxypeptidase C-terminal" evidence="5">
    <location>
        <begin position="399"/>
        <end position="436"/>
    </location>
</feature>
<feature type="compositionally biased region" description="Acidic residues" evidence="3">
    <location>
        <begin position="118"/>
        <end position="131"/>
    </location>
</feature>
<dbReference type="InterPro" id="IPR029062">
    <property type="entry name" value="Class_I_gatase-like"/>
</dbReference>
<evidence type="ECO:0008006" key="8">
    <source>
        <dbReference type="Google" id="ProtNLM"/>
    </source>
</evidence>
<comment type="caution">
    <text evidence="6">The sequence shown here is derived from an EMBL/GenBank/DDBJ whole genome shotgun (WGS) entry which is preliminary data.</text>
</comment>
<evidence type="ECO:0000256" key="1">
    <source>
        <dbReference type="ARBA" id="ARBA00010233"/>
    </source>
</evidence>
<dbReference type="InterPro" id="IPR003507">
    <property type="entry name" value="S66_fam"/>
</dbReference>
<feature type="region of interest" description="Disordered" evidence="3">
    <location>
        <begin position="379"/>
        <end position="403"/>
    </location>
</feature>